<protein>
    <submittedName>
        <fullName evidence="1">Uncharacterized protein</fullName>
    </submittedName>
</protein>
<reference evidence="1 2" key="1">
    <citation type="journal article" date="2008" name="Science">
        <title>The Physcomitrella genome reveals evolutionary insights into the conquest of land by plants.</title>
        <authorList>
            <person name="Rensing S."/>
            <person name="Lang D."/>
            <person name="Zimmer A."/>
            <person name="Terry A."/>
            <person name="Salamov A."/>
            <person name="Shapiro H."/>
            <person name="Nishiyama T."/>
            <person name="Perroud P.-F."/>
            <person name="Lindquist E."/>
            <person name="Kamisugi Y."/>
            <person name="Tanahashi T."/>
            <person name="Sakakibara K."/>
            <person name="Fujita T."/>
            <person name="Oishi K."/>
            <person name="Shin-I T."/>
            <person name="Kuroki Y."/>
            <person name="Toyoda A."/>
            <person name="Suzuki Y."/>
            <person name="Hashimoto A."/>
            <person name="Yamaguchi K."/>
            <person name="Sugano A."/>
            <person name="Kohara Y."/>
            <person name="Fujiyama A."/>
            <person name="Anterola A."/>
            <person name="Aoki S."/>
            <person name="Ashton N."/>
            <person name="Barbazuk W.B."/>
            <person name="Barker E."/>
            <person name="Bennetzen J."/>
            <person name="Bezanilla M."/>
            <person name="Blankenship R."/>
            <person name="Cho S.H."/>
            <person name="Dutcher S."/>
            <person name="Estelle M."/>
            <person name="Fawcett J.A."/>
            <person name="Gundlach H."/>
            <person name="Hanada K."/>
            <person name="Heyl A."/>
            <person name="Hicks K.A."/>
            <person name="Hugh J."/>
            <person name="Lohr M."/>
            <person name="Mayer K."/>
            <person name="Melkozernov A."/>
            <person name="Murata T."/>
            <person name="Nelson D."/>
            <person name="Pils B."/>
            <person name="Prigge M."/>
            <person name="Reiss B."/>
            <person name="Renner T."/>
            <person name="Rombauts S."/>
            <person name="Rushton P."/>
            <person name="Sanderfoot A."/>
            <person name="Schween G."/>
            <person name="Shiu S.-H."/>
            <person name="Stueber K."/>
            <person name="Theodoulou F.L."/>
            <person name="Tu H."/>
            <person name="Van de Peer Y."/>
            <person name="Verrier P.J."/>
            <person name="Waters E."/>
            <person name="Wood A."/>
            <person name="Yang L."/>
            <person name="Cove D."/>
            <person name="Cuming A."/>
            <person name="Hasebe M."/>
            <person name="Lucas S."/>
            <person name="Mishler D.B."/>
            <person name="Reski R."/>
            <person name="Grigoriev I."/>
            <person name="Quatrano R.S."/>
            <person name="Boore J.L."/>
        </authorList>
    </citation>
    <scope>NUCLEOTIDE SEQUENCE [LARGE SCALE GENOMIC DNA]</scope>
    <source>
        <strain evidence="1 2">cv. Gransden 2004</strain>
    </source>
</reference>
<dbReference type="EMBL" id="ABEU02000025">
    <property type="status" value="NOT_ANNOTATED_CDS"/>
    <property type="molecule type" value="Genomic_DNA"/>
</dbReference>
<evidence type="ECO:0000313" key="1">
    <source>
        <dbReference type="EnsemblPlants" id="PAC:32980426.CDS.1"/>
    </source>
</evidence>
<dbReference type="Proteomes" id="UP000006727">
    <property type="component" value="Chromosome 25"/>
</dbReference>
<organism evidence="1 2">
    <name type="scientific">Physcomitrium patens</name>
    <name type="common">Spreading-leaved earth moss</name>
    <name type="synonym">Physcomitrella patens</name>
    <dbReference type="NCBI Taxonomy" id="3218"/>
    <lineage>
        <taxon>Eukaryota</taxon>
        <taxon>Viridiplantae</taxon>
        <taxon>Streptophyta</taxon>
        <taxon>Embryophyta</taxon>
        <taxon>Bryophyta</taxon>
        <taxon>Bryophytina</taxon>
        <taxon>Bryopsida</taxon>
        <taxon>Funariidae</taxon>
        <taxon>Funariales</taxon>
        <taxon>Funariaceae</taxon>
        <taxon>Physcomitrium</taxon>
    </lineage>
</organism>
<dbReference type="AlphaFoldDB" id="A0A7I4EXZ7"/>
<proteinExistence type="predicted"/>
<accession>A0A7I4EXZ7</accession>
<reference evidence="1 2" key="2">
    <citation type="journal article" date="2018" name="Plant J.">
        <title>The Physcomitrella patens chromosome-scale assembly reveals moss genome structure and evolution.</title>
        <authorList>
            <person name="Lang D."/>
            <person name="Ullrich K.K."/>
            <person name="Murat F."/>
            <person name="Fuchs J."/>
            <person name="Jenkins J."/>
            <person name="Haas F.B."/>
            <person name="Piednoel M."/>
            <person name="Gundlach H."/>
            <person name="Van Bel M."/>
            <person name="Meyberg R."/>
            <person name="Vives C."/>
            <person name="Morata J."/>
            <person name="Symeonidi A."/>
            <person name="Hiss M."/>
            <person name="Muchero W."/>
            <person name="Kamisugi Y."/>
            <person name="Saleh O."/>
            <person name="Blanc G."/>
            <person name="Decker E.L."/>
            <person name="van Gessel N."/>
            <person name="Grimwood J."/>
            <person name="Hayes R.D."/>
            <person name="Graham S.W."/>
            <person name="Gunter L.E."/>
            <person name="McDaniel S.F."/>
            <person name="Hoernstein S.N.W."/>
            <person name="Larsson A."/>
            <person name="Li F.W."/>
            <person name="Perroud P.F."/>
            <person name="Phillips J."/>
            <person name="Ranjan P."/>
            <person name="Rokshar D.S."/>
            <person name="Rothfels C.J."/>
            <person name="Schneider L."/>
            <person name="Shu S."/>
            <person name="Stevenson D.W."/>
            <person name="Thummler F."/>
            <person name="Tillich M."/>
            <person name="Villarreal Aguilar J.C."/>
            <person name="Widiez T."/>
            <person name="Wong G.K."/>
            <person name="Wymore A."/>
            <person name="Zhang Y."/>
            <person name="Zimmer A.D."/>
            <person name="Quatrano R.S."/>
            <person name="Mayer K.F.X."/>
            <person name="Goodstein D."/>
            <person name="Casacuberta J.M."/>
            <person name="Vandepoele K."/>
            <person name="Reski R."/>
            <person name="Cuming A.C."/>
            <person name="Tuskan G.A."/>
            <person name="Maumus F."/>
            <person name="Salse J."/>
            <person name="Schmutz J."/>
            <person name="Rensing S.A."/>
        </authorList>
    </citation>
    <scope>NUCLEOTIDE SEQUENCE [LARGE SCALE GENOMIC DNA]</scope>
    <source>
        <strain evidence="1 2">cv. Gransden 2004</strain>
    </source>
</reference>
<dbReference type="Gramene" id="Pp3c25_10480V3.3">
    <property type="protein sequence ID" value="PAC:32980427.CDS.1"/>
    <property type="gene ID" value="Pp3c25_10480"/>
</dbReference>
<reference evidence="1" key="3">
    <citation type="submission" date="2020-12" db="UniProtKB">
        <authorList>
            <consortium name="EnsemblPlants"/>
        </authorList>
    </citation>
    <scope>IDENTIFICATION</scope>
</reference>
<dbReference type="EnsemblPlants" id="Pp3c25_10480V3.3">
    <property type="protein sequence ID" value="PAC:32980427.CDS.1"/>
    <property type="gene ID" value="Pp3c25_10480"/>
</dbReference>
<sequence length="62" mass="7310">MRVRDYWSRERELANREMWGISVSQNKCCLFRNFALRWHAVCTPCCGDCNFYCLILGAGLNM</sequence>
<evidence type="ECO:0000313" key="2">
    <source>
        <dbReference type="Proteomes" id="UP000006727"/>
    </source>
</evidence>
<dbReference type="Gramene" id="Pp3c25_10480V3.2">
    <property type="protein sequence ID" value="PAC:32980426.CDS.1"/>
    <property type="gene ID" value="Pp3c25_10480"/>
</dbReference>
<dbReference type="EnsemblPlants" id="Pp3c25_10480V3.2">
    <property type="protein sequence ID" value="PAC:32980426.CDS.1"/>
    <property type="gene ID" value="Pp3c25_10480"/>
</dbReference>
<name>A0A7I4EXZ7_PHYPA</name>
<keyword evidence="2" id="KW-1185">Reference proteome</keyword>